<dbReference type="EMBL" id="PVSR01000005">
    <property type="protein sequence ID" value="PRW64247.1"/>
    <property type="molecule type" value="Genomic_DNA"/>
</dbReference>
<dbReference type="InterPro" id="IPR005212">
    <property type="entry name" value="EvaA-like"/>
</dbReference>
<evidence type="ECO:0000259" key="1">
    <source>
        <dbReference type="Pfam" id="PF03559"/>
    </source>
</evidence>
<dbReference type="RefSeq" id="WP_106113002.1">
    <property type="nucleotide sequence ID" value="NZ_PVSR01000005.1"/>
</dbReference>
<gene>
    <name evidence="2" type="ORF">CEP50_06340</name>
</gene>
<reference evidence="2 3" key="1">
    <citation type="submission" date="2018-03" db="EMBL/GenBank/DDBJ databases">
        <title>Actinopolyspora mortivallis from Sahara, screening for active biomolecules.</title>
        <authorList>
            <person name="Selama O."/>
            <person name="Wellington E.M.H."/>
            <person name="Hacene H."/>
        </authorList>
    </citation>
    <scope>NUCLEOTIDE SEQUENCE [LARGE SCALE GENOMIC DNA]</scope>
    <source>
        <strain evidence="2 3">M5A</strain>
    </source>
</reference>
<name>A0A2T0GYS3_ACTMO</name>
<keyword evidence="3" id="KW-1185">Reference proteome</keyword>
<feature type="domain" description="dTDP-4-dehydro-6-deoxy-alpha-D-glucopyranose 2,3-dehydratase" evidence="1">
    <location>
        <begin position="35"/>
        <end position="236"/>
    </location>
</feature>
<accession>A0A2T0GYS3</accession>
<proteinExistence type="predicted"/>
<protein>
    <submittedName>
        <fullName evidence="2">NDP-hexose 2,3-dehydratase</fullName>
    </submittedName>
</protein>
<dbReference type="InParanoid" id="A0A2T0GYS3"/>
<dbReference type="GO" id="GO:0016829">
    <property type="term" value="F:lyase activity"/>
    <property type="evidence" value="ECO:0007669"/>
    <property type="project" value="InterPro"/>
</dbReference>
<comment type="caution">
    <text evidence="2">The sequence shown here is derived from an EMBL/GenBank/DDBJ whole genome shotgun (WGS) entry which is preliminary data.</text>
</comment>
<organism evidence="2 3">
    <name type="scientific">Actinopolyspora mortivallis</name>
    <dbReference type="NCBI Taxonomy" id="33906"/>
    <lineage>
        <taxon>Bacteria</taxon>
        <taxon>Bacillati</taxon>
        <taxon>Actinomycetota</taxon>
        <taxon>Actinomycetes</taxon>
        <taxon>Actinopolysporales</taxon>
        <taxon>Actinopolysporaceae</taxon>
        <taxon>Actinopolyspora</taxon>
    </lineage>
</organism>
<feature type="domain" description="dTDP-4-dehydro-6-deoxy-alpha-D-glucopyranose 2,3-dehydratase" evidence="1">
    <location>
        <begin position="276"/>
        <end position="477"/>
    </location>
</feature>
<evidence type="ECO:0000313" key="2">
    <source>
        <dbReference type="EMBL" id="PRW64247.1"/>
    </source>
</evidence>
<dbReference type="InterPro" id="IPR038153">
    <property type="entry name" value="EvaA-like_sf"/>
</dbReference>
<dbReference type="Pfam" id="PF03559">
    <property type="entry name" value="Hexose_dehydrat"/>
    <property type="match status" value="2"/>
</dbReference>
<evidence type="ECO:0000313" key="3">
    <source>
        <dbReference type="Proteomes" id="UP000239352"/>
    </source>
</evidence>
<dbReference type="Gene3D" id="3.90.79.40">
    <property type="entry name" value="EvaA sugar 2,3-dehydratase subunit"/>
    <property type="match status" value="2"/>
</dbReference>
<dbReference type="AlphaFoldDB" id="A0A2T0GYS3"/>
<sequence length="481" mass="53545">MTAFACPLGNGSGSREDLGARTARSALTDSESTVEELLDWLALCRERAAARIRRVPLGELDGWGFDPETGNLSHDSGRFFSVEGLEVHTDHHARGTWRQPIINQSDIAVLGVLAKEFDGVLHFLMQAKLEPGNVNAIQLSPTVQATSSNYGRAHHGSATPCVEYFTDPGRARVLTDALQSEQGTWFLHKRNRNVIVETSEEVEVRDNFRWLTLGQIHALLRVPNVVNMDARTVLGALPFAPAANPSARLRTTDERFGRALRRSLGVGEAADPARMTEILSWITRQRSRHVLVTRPVPLREVHDWSLGPRGLTHRHGRYFDVVGVTVTAEGREVSSWSQPLLRPCGTGVNALLVREFDGIVHVLVRITVEPGYRETVELGPTVQFRPHDHAHLPASRWPRFHDVVSSASGTVHYDVVQSEEGGRFHHALNRYLVVEVGAEFPTSVPEDFAWLTLGQLVALQRHSNYLNIEARSLVCCLQTLW</sequence>
<dbReference type="Proteomes" id="UP000239352">
    <property type="component" value="Unassembled WGS sequence"/>
</dbReference>